<feature type="chain" id="PRO_5040884073" evidence="2">
    <location>
        <begin position="20"/>
        <end position="123"/>
    </location>
</feature>
<organism evidence="3 4">
    <name type="scientific">Gulo gulo</name>
    <name type="common">Wolverine</name>
    <name type="synonym">Gluton</name>
    <dbReference type="NCBI Taxonomy" id="48420"/>
    <lineage>
        <taxon>Eukaryota</taxon>
        <taxon>Metazoa</taxon>
        <taxon>Chordata</taxon>
        <taxon>Craniata</taxon>
        <taxon>Vertebrata</taxon>
        <taxon>Euteleostomi</taxon>
        <taxon>Mammalia</taxon>
        <taxon>Eutheria</taxon>
        <taxon>Laurasiatheria</taxon>
        <taxon>Carnivora</taxon>
        <taxon>Caniformia</taxon>
        <taxon>Musteloidea</taxon>
        <taxon>Mustelidae</taxon>
        <taxon>Guloninae</taxon>
        <taxon>Gulo</taxon>
    </lineage>
</organism>
<comment type="caution">
    <text evidence="3">The sequence shown here is derived from an EMBL/GenBank/DDBJ whole genome shotgun (WGS) entry which is preliminary data.</text>
</comment>
<accession>A0A9X9M0N6</accession>
<name>A0A9X9M0N6_GULGU</name>
<proteinExistence type="predicted"/>
<keyword evidence="2" id="KW-0732">Signal</keyword>
<evidence type="ECO:0000256" key="2">
    <source>
        <dbReference type="SAM" id="SignalP"/>
    </source>
</evidence>
<dbReference type="Proteomes" id="UP000269945">
    <property type="component" value="Unassembled WGS sequence"/>
</dbReference>
<sequence>MRVLTSCSVWGFCLSSWLASEGASSASSSNNPGAKDSDRTSQALPRSPCIRAVTRQQHSCLEIHSLQGVTENGSGGFRIALTEERAFLSAPRQIPAHWLKLDKFLPSLLTEDYDVTAAPPSAP</sequence>
<feature type="signal peptide" evidence="2">
    <location>
        <begin position="1"/>
        <end position="19"/>
    </location>
</feature>
<feature type="region of interest" description="Disordered" evidence="1">
    <location>
        <begin position="22"/>
        <end position="47"/>
    </location>
</feature>
<dbReference type="AlphaFoldDB" id="A0A9X9M0N6"/>
<reference evidence="3 4" key="1">
    <citation type="submission" date="2018-10" db="EMBL/GenBank/DDBJ databases">
        <authorList>
            <person name="Ekblom R."/>
            <person name="Jareborg N."/>
        </authorList>
    </citation>
    <scope>NUCLEOTIDE SEQUENCE [LARGE SCALE GENOMIC DNA]</scope>
    <source>
        <tissue evidence="3">Muscle</tissue>
    </source>
</reference>
<keyword evidence="4" id="KW-1185">Reference proteome</keyword>
<evidence type="ECO:0000313" key="4">
    <source>
        <dbReference type="Proteomes" id="UP000269945"/>
    </source>
</evidence>
<protein>
    <submittedName>
        <fullName evidence="3">Uncharacterized protein</fullName>
    </submittedName>
</protein>
<evidence type="ECO:0000313" key="3">
    <source>
        <dbReference type="EMBL" id="VCX10962.1"/>
    </source>
</evidence>
<gene>
    <name evidence="3" type="ORF">BN2614_LOCUS4</name>
</gene>
<evidence type="ECO:0000256" key="1">
    <source>
        <dbReference type="SAM" id="MobiDB-lite"/>
    </source>
</evidence>
<dbReference type="EMBL" id="CYRY02034715">
    <property type="protein sequence ID" value="VCX10962.1"/>
    <property type="molecule type" value="Genomic_DNA"/>
</dbReference>